<gene>
    <name evidence="1" type="ORF">CCAM_LOCUS9150</name>
</gene>
<dbReference type="AlphaFoldDB" id="A0A484KU07"/>
<name>A0A484KU07_9ASTE</name>
<accession>A0A484KU07</accession>
<organism evidence="1 2">
    <name type="scientific">Cuscuta campestris</name>
    <dbReference type="NCBI Taxonomy" id="132261"/>
    <lineage>
        <taxon>Eukaryota</taxon>
        <taxon>Viridiplantae</taxon>
        <taxon>Streptophyta</taxon>
        <taxon>Embryophyta</taxon>
        <taxon>Tracheophyta</taxon>
        <taxon>Spermatophyta</taxon>
        <taxon>Magnoliopsida</taxon>
        <taxon>eudicotyledons</taxon>
        <taxon>Gunneridae</taxon>
        <taxon>Pentapetalae</taxon>
        <taxon>asterids</taxon>
        <taxon>lamiids</taxon>
        <taxon>Solanales</taxon>
        <taxon>Convolvulaceae</taxon>
        <taxon>Cuscuteae</taxon>
        <taxon>Cuscuta</taxon>
        <taxon>Cuscuta subgen. Grammica</taxon>
        <taxon>Cuscuta sect. Cleistogrammica</taxon>
    </lineage>
</organism>
<keyword evidence="2" id="KW-1185">Reference proteome</keyword>
<proteinExistence type="predicted"/>
<evidence type="ECO:0000313" key="2">
    <source>
        <dbReference type="Proteomes" id="UP000595140"/>
    </source>
</evidence>
<dbReference type="EMBL" id="OOIL02000603">
    <property type="protein sequence ID" value="VFQ67374.1"/>
    <property type="molecule type" value="Genomic_DNA"/>
</dbReference>
<protein>
    <submittedName>
        <fullName evidence="1">Uncharacterized protein</fullName>
    </submittedName>
</protein>
<dbReference type="Proteomes" id="UP000595140">
    <property type="component" value="Unassembled WGS sequence"/>
</dbReference>
<evidence type="ECO:0000313" key="1">
    <source>
        <dbReference type="EMBL" id="VFQ67374.1"/>
    </source>
</evidence>
<sequence length="84" mass="9721">MGRKPQLLCDRLRFRGDGKKKPLIDTDFWCWFFRFGPRGRLRLTIGKKASPSDLVHDVRRRLAMVAWGNSDAWNRRPGGGVLPI</sequence>
<reference evidence="1 2" key="1">
    <citation type="submission" date="2018-04" db="EMBL/GenBank/DDBJ databases">
        <authorList>
            <person name="Vogel A."/>
        </authorList>
    </citation>
    <scope>NUCLEOTIDE SEQUENCE [LARGE SCALE GENOMIC DNA]</scope>
</reference>